<reference evidence="2 3" key="1">
    <citation type="journal article" date="2023" name="Arcadia Sci">
        <title>De novo assembly of a long-read Amblyomma americanum tick genome.</title>
        <authorList>
            <person name="Chou S."/>
            <person name="Poskanzer K.E."/>
            <person name="Rollins M."/>
            <person name="Thuy-Boun P.S."/>
        </authorList>
    </citation>
    <scope>NUCLEOTIDE SEQUENCE [LARGE SCALE GENOMIC DNA]</scope>
    <source>
        <strain evidence="2">F_SG_1</strain>
        <tissue evidence="2">Salivary glands</tissue>
    </source>
</reference>
<dbReference type="EMBL" id="JARKHS020027548">
    <property type="protein sequence ID" value="KAK8765285.1"/>
    <property type="molecule type" value="Genomic_DNA"/>
</dbReference>
<gene>
    <name evidence="2" type="ORF">V5799_032121</name>
</gene>
<dbReference type="Gene3D" id="3.80.10.10">
    <property type="entry name" value="Ribonuclease Inhibitor"/>
    <property type="match status" value="2"/>
</dbReference>
<keyword evidence="1" id="KW-0677">Repeat</keyword>
<dbReference type="SUPFAM" id="SSF52047">
    <property type="entry name" value="RNI-like"/>
    <property type="match status" value="1"/>
</dbReference>
<dbReference type="PANTHER" id="PTHR24111">
    <property type="entry name" value="LEUCINE-RICH REPEAT-CONTAINING PROTEIN 34"/>
    <property type="match status" value="1"/>
</dbReference>
<dbReference type="Proteomes" id="UP001321473">
    <property type="component" value="Unassembled WGS sequence"/>
</dbReference>
<evidence type="ECO:0008006" key="4">
    <source>
        <dbReference type="Google" id="ProtNLM"/>
    </source>
</evidence>
<evidence type="ECO:0000256" key="1">
    <source>
        <dbReference type="ARBA" id="ARBA00022737"/>
    </source>
</evidence>
<dbReference type="AlphaFoldDB" id="A0AAQ4DS45"/>
<name>A0AAQ4DS45_AMBAM</name>
<evidence type="ECO:0000313" key="3">
    <source>
        <dbReference type="Proteomes" id="UP001321473"/>
    </source>
</evidence>
<comment type="caution">
    <text evidence="2">The sequence shown here is derived from an EMBL/GenBank/DDBJ whole genome shotgun (WGS) entry which is preliminary data.</text>
</comment>
<dbReference type="InterPro" id="IPR032675">
    <property type="entry name" value="LRR_dom_sf"/>
</dbReference>
<dbReference type="InterPro" id="IPR052201">
    <property type="entry name" value="LRR-containing_regulator"/>
</dbReference>
<sequence length="488" mass="54823">MSEETSKDFQPQEADIEQFFNQGFNAIKEFNPDADPSYRGGVMLEYTKKLSLEEARILPCMLSTKSSVKKLSIWDISLDALRVAFDKLQEWGSLEELQILHIDCDDEEFDIDLSGAFKKLRILDLRCEKISGIFALNIANYLRDNKSLQELSLWESCGGDEGASAIADALTANDTLKKLTLSPGIQALTEKTLVAFAKTLTTNSTLELVDLFDSCSMEKEQVSSLFEQDIYADVFKRIRILWKQEFLPELIKHLREDRHCSELSVDVTASADKDLLQEFFDAVASNTTLRMLHFYPSDKCFDELADGIASVVKKTTTLKEVQNLMHVKKGAEEQLVRVLDALKENNSVTNFTMYVELLTPEIAESLSELLATNSALRDVAICEYYGITDEIVETILAGLRKNHTLTGIMVSWDPDDDVEGIAEMEQLLKRNTRLLDQAVKFVRGECKDKEAADAAKKLRSTPSLLHRLKELTGKTTEAVLSDIESALG</sequence>
<organism evidence="2 3">
    <name type="scientific">Amblyomma americanum</name>
    <name type="common">Lone star tick</name>
    <dbReference type="NCBI Taxonomy" id="6943"/>
    <lineage>
        <taxon>Eukaryota</taxon>
        <taxon>Metazoa</taxon>
        <taxon>Ecdysozoa</taxon>
        <taxon>Arthropoda</taxon>
        <taxon>Chelicerata</taxon>
        <taxon>Arachnida</taxon>
        <taxon>Acari</taxon>
        <taxon>Parasitiformes</taxon>
        <taxon>Ixodida</taxon>
        <taxon>Ixodoidea</taxon>
        <taxon>Ixodidae</taxon>
        <taxon>Amblyomminae</taxon>
        <taxon>Amblyomma</taxon>
    </lineage>
</organism>
<proteinExistence type="predicted"/>
<keyword evidence="3" id="KW-1185">Reference proteome</keyword>
<protein>
    <recommendedName>
        <fullName evidence="4">Protein nlrc3</fullName>
    </recommendedName>
</protein>
<dbReference type="PANTHER" id="PTHR24111:SF0">
    <property type="entry name" value="LEUCINE-RICH REPEAT-CONTAINING PROTEIN"/>
    <property type="match status" value="1"/>
</dbReference>
<evidence type="ECO:0000313" key="2">
    <source>
        <dbReference type="EMBL" id="KAK8765285.1"/>
    </source>
</evidence>
<accession>A0AAQ4DS45</accession>